<accession>A0A1S2LEQ3</accession>
<dbReference type="Proteomes" id="UP000180098">
    <property type="component" value="Unassembled WGS sequence"/>
</dbReference>
<evidence type="ECO:0000256" key="1">
    <source>
        <dbReference type="SAM" id="Phobius"/>
    </source>
</evidence>
<name>A0A1S2LEQ3_9BACI</name>
<dbReference type="EMBL" id="MLQQ01000035">
    <property type="protein sequence ID" value="OIJ10999.1"/>
    <property type="molecule type" value="Genomic_DNA"/>
</dbReference>
<dbReference type="PANTHER" id="PTHR36109">
    <property type="entry name" value="MEMBRANE PROTEIN-RELATED"/>
    <property type="match status" value="1"/>
</dbReference>
<reference evidence="2 3" key="1">
    <citation type="submission" date="2016-10" db="EMBL/GenBank/DDBJ databases">
        <title>Draft genome sequences of four alkaliphilic bacteria belonging to the Anaerobacillus genus.</title>
        <authorList>
            <person name="Bassil N.M."/>
            <person name="Lloyd J.R."/>
        </authorList>
    </citation>
    <scope>NUCLEOTIDE SEQUENCE [LARGE SCALE GENOMIC DNA]</scope>
    <source>
        <strain evidence="2 3">DSM 15340</strain>
    </source>
</reference>
<dbReference type="AlphaFoldDB" id="A0A1S2LEQ3"/>
<dbReference type="RefSeq" id="WP_071313788.1">
    <property type="nucleotide sequence ID" value="NZ_MLQQ01000035.1"/>
</dbReference>
<evidence type="ECO:0000313" key="3">
    <source>
        <dbReference type="Proteomes" id="UP000180098"/>
    </source>
</evidence>
<dbReference type="OrthoDB" id="2968128at2"/>
<organism evidence="2 3">
    <name type="scientific">Anaerobacillus arseniciselenatis</name>
    <dbReference type="NCBI Taxonomy" id="85682"/>
    <lineage>
        <taxon>Bacteria</taxon>
        <taxon>Bacillati</taxon>
        <taxon>Bacillota</taxon>
        <taxon>Bacilli</taxon>
        <taxon>Bacillales</taxon>
        <taxon>Bacillaceae</taxon>
        <taxon>Anaerobacillus</taxon>
    </lineage>
</organism>
<dbReference type="InterPro" id="IPR052948">
    <property type="entry name" value="Low_temp-induced_all0457"/>
</dbReference>
<evidence type="ECO:0000313" key="2">
    <source>
        <dbReference type="EMBL" id="OIJ10999.1"/>
    </source>
</evidence>
<proteinExistence type="predicted"/>
<dbReference type="InterPro" id="IPR009200">
    <property type="entry name" value="DUF1269_membrane"/>
</dbReference>
<dbReference type="PANTHER" id="PTHR36109:SF2">
    <property type="entry name" value="MEMBRANE PROTEIN"/>
    <property type="match status" value="1"/>
</dbReference>
<evidence type="ECO:0008006" key="4">
    <source>
        <dbReference type="Google" id="ProtNLM"/>
    </source>
</evidence>
<feature type="transmembrane region" description="Helical" evidence="1">
    <location>
        <begin position="90"/>
        <end position="111"/>
    </location>
</feature>
<keyword evidence="1" id="KW-0812">Transmembrane</keyword>
<gene>
    <name evidence="2" type="ORF">BKP35_13030</name>
</gene>
<sequence>MGKPHIIATFYDLHSAEEAFHALLHIVPRDDISFIHRPDPTRAEGDDMSSDHPLNGILYGSAIGGVGGALTGLSLLAFPGLGALLALGPIYAALAGATTGGIIGGLMDIGINKYEAEEIEKHVKGGAVVLTIEAATPKVYDLVSSTLKHYGANYITNEPIVDDTLE</sequence>
<comment type="caution">
    <text evidence="2">The sequence shown here is derived from an EMBL/GenBank/DDBJ whole genome shotgun (WGS) entry which is preliminary data.</text>
</comment>
<keyword evidence="1" id="KW-1133">Transmembrane helix</keyword>
<keyword evidence="3" id="KW-1185">Reference proteome</keyword>
<keyword evidence="1" id="KW-0472">Membrane</keyword>
<protein>
    <recommendedName>
        <fullName evidence="4">DUF1269 domain-containing protein</fullName>
    </recommendedName>
</protein>
<dbReference type="Pfam" id="PF06897">
    <property type="entry name" value="DUF1269"/>
    <property type="match status" value="1"/>
</dbReference>
<feature type="transmembrane region" description="Helical" evidence="1">
    <location>
        <begin position="57"/>
        <end position="78"/>
    </location>
</feature>